<keyword evidence="4" id="KW-1185">Reference proteome</keyword>
<dbReference type="GO" id="GO:0005730">
    <property type="term" value="C:nucleolus"/>
    <property type="evidence" value="ECO:0007669"/>
    <property type="project" value="TreeGrafter"/>
</dbReference>
<dbReference type="InterPro" id="IPR018849">
    <property type="entry name" value="Urb2/Npa2_C"/>
</dbReference>
<dbReference type="PANTHER" id="PTHR15682:SF2">
    <property type="entry name" value="UNHEALTHY RIBOSOME BIOGENESIS PROTEIN 2 HOMOLOG"/>
    <property type="match status" value="1"/>
</dbReference>
<comment type="caution">
    <text evidence="3">The sequence shown here is derived from an EMBL/GenBank/DDBJ whole genome shotgun (WGS) entry which is preliminary data.</text>
</comment>
<reference evidence="3" key="2">
    <citation type="submission" date="2023-05" db="EMBL/GenBank/DDBJ databases">
        <authorList>
            <consortium name="Lawrence Berkeley National Laboratory"/>
            <person name="Steindorff A."/>
            <person name="Hensen N."/>
            <person name="Bonometti L."/>
            <person name="Westerberg I."/>
            <person name="Brannstrom I.O."/>
            <person name="Guillou S."/>
            <person name="Cros-Aarteil S."/>
            <person name="Calhoun S."/>
            <person name="Haridas S."/>
            <person name="Kuo A."/>
            <person name="Mondo S."/>
            <person name="Pangilinan J."/>
            <person name="Riley R."/>
            <person name="Labutti K."/>
            <person name="Andreopoulos B."/>
            <person name="Lipzen A."/>
            <person name="Chen C."/>
            <person name="Yanf M."/>
            <person name="Daum C."/>
            <person name="Ng V."/>
            <person name="Clum A."/>
            <person name="Ohm R."/>
            <person name="Martin F."/>
            <person name="Silar P."/>
            <person name="Natvig D."/>
            <person name="Lalanne C."/>
            <person name="Gautier V."/>
            <person name="Ament-Velasquez S.L."/>
            <person name="Kruys A."/>
            <person name="Hutchinson M.I."/>
            <person name="Powell A.J."/>
            <person name="Barry K."/>
            <person name="Miller A.N."/>
            <person name="Grigoriev I.V."/>
            <person name="Debuchy R."/>
            <person name="Gladieux P."/>
            <person name="Thoren M.H."/>
            <person name="Johannesson H."/>
        </authorList>
    </citation>
    <scope>NUCLEOTIDE SEQUENCE</scope>
    <source>
        <strain evidence="3">CBS 538.74</strain>
    </source>
</reference>
<sequence>MGEHSRTGEAALVRAVRALDQGDAETIPERLERVWDTMEEHRGGSFHAAEEMLLRWLLKNMTGSSPNAERVRRYPRVWDLMGAIFTLVPLFSLAKSLADRRFVSILQQTLKDVAAPQEEEGPQSPQTNGADSDVDMADAPAPDTHASVNPRKRKRADAASFDAVVQKQVAGCLQTAEAVFEAIRILLCQCELKSLDGPATHRMGAEHVKSLFSSSATETMGILVPWLTICGLALDRAKVEPLREQSSWLSTFAALWGLHLQSAGDASEVATHLSGVATRLLGKLTGIPRQTPLGVEPAVQERWSRDLRRFLARNLVLPARAVFLTKGSQEVVQIAVDVSSTSAQIAFPVLFDLVSKSPLAFGGATSRKDYETWIQIVFDAIMHAAKNVNPDNRLVAVRAIMEMAAERGTALSASSLRVLCKDYALRKDAYDWSLLLSIIKLNPDVFLVSEDGKQLLEQVLEKTKEPDSFDAQDSERAARFAVLLADGYAQARDLSTFVRVWLKHLAPAKPKAGLQPLWAQKELADTVAKLVQSSLNSNQLVESLEWLSSQTQATDSMARIHILEALSSGISQEEFVDAANMKTFEGAFLEKSSKKDLPAISASRWMVASKTIARGTLEEAGTIWSQIKSDIKSTLRKSPIDREDTLAAFKCCVAAWLANHPRAAHEDDAATLICSFVERLEEDAEPMELDSSDRETIVTRGTYLSWLLSDAPRLLSLLVEKNGRVPAGILSLLTGPKDAARIDSALTTSRLLLDRESNVNNQKLMDLLAEVAISMIDTSKAGRSRPQTKIAIQFLLDVPSDVLSRTQREAAMKVLVSHLPGDSDKVEAIGPEYWKSVLSLMVKLMGRSTFYEDMSFSHLESIGRCLLTIHKRSNRRSREGLVTDDTSRDRDNLKLLQQLTVLTIRQMTSGSPEEREKAYLKSAISLLQSPCQDSDAAARIVLLQAFISTVQASPSVKKLEGDGLDINSLKKQLLQFASPALKSGKRTGKGLAVLLVALEALDSLDRQMVRQAISDSVSSLLEASDSLLENGAQAGWEVRMFVANHFPEALESPLKIKMSVEASPSLEEDEEAESGESAATLGKTALLRYVDAVVRSVDGNTKLGYLQDLLLEDGDGQDVLGRRLVIYRLIQHLKGSRPSDSPDQFDLAQAHSTLCHRLRRTASSPSLFLLTAKAIHLLLDQSPACMTQWNIELTLSTVSTLSEQASTTQSLMSESPSICYPSLCRLVEMVIKRHRKRLDGHFHILITALQSLLCLLLTPRRRPDHGEETAAAAHQEKHARLFSRLLTLVCEPTVASVSTRSRSQSQSQTGGLDSEKDRAKRYAGQYMYLVLMQYVKLQLAGAVPRGVREALEPGVYSVLDVTTADGLKIMNDAMDPSGRVIFKDMFKLYQRFGKWSGV</sequence>
<dbReference type="InterPro" id="IPR016024">
    <property type="entry name" value="ARM-type_fold"/>
</dbReference>
<reference evidence="3" key="1">
    <citation type="journal article" date="2023" name="Mol. Phylogenet. Evol.">
        <title>Genome-scale phylogeny and comparative genomics of the fungal order Sordariales.</title>
        <authorList>
            <person name="Hensen N."/>
            <person name="Bonometti L."/>
            <person name="Westerberg I."/>
            <person name="Brannstrom I.O."/>
            <person name="Guillou S."/>
            <person name="Cros-Aarteil S."/>
            <person name="Calhoun S."/>
            <person name="Haridas S."/>
            <person name="Kuo A."/>
            <person name="Mondo S."/>
            <person name="Pangilinan J."/>
            <person name="Riley R."/>
            <person name="LaButti K."/>
            <person name="Andreopoulos B."/>
            <person name="Lipzen A."/>
            <person name="Chen C."/>
            <person name="Yan M."/>
            <person name="Daum C."/>
            <person name="Ng V."/>
            <person name="Clum A."/>
            <person name="Steindorff A."/>
            <person name="Ohm R.A."/>
            <person name="Martin F."/>
            <person name="Silar P."/>
            <person name="Natvig D.O."/>
            <person name="Lalanne C."/>
            <person name="Gautier V."/>
            <person name="Ament-Velasquez S.L."/>
            <person name="Kruys A."/>
            <person name="Hutchinson M.I."/>
            <person name="Powell A.J."/>
            <person name="Barry K."/>
            <person name="Miller A.N."/>
            <person name="Grigoriev I.V."/>
            <person name="Debuchy R."/>
            <person name="Gladieux P."/>
            <person name="Hiltunen Thoren M."/>
            <person name="Johannesson H."/>
        </authorList>
    </citation>
    <scope>NUCLEOTIDE SEQUENCE</scope>
    <source>
        <strain evidence="3">CBS 538.74</strain>
    </source>
</reference>
<feature type="region of interest" description="Disordered" evidence="1">
    <location>
        <begin position="113"/>
        <end position="154"/>
    </location>
</feature>
<dbReference type="EMBL" id="MU856878">
    <property type="protein sequence ID" value="KAK4155891.1"/>
    <property type="molecule type" value="Genomic_DNA"/>
</dbReference>
<gene>
    <name evidence="3" type="ORF">C8A00DRAFT_31231</name>
</gene>
<feature type="domain" description="Nucleolar 27S pre-rRNA processing Urb2/Npa2 C-terminal" evidence="2">
    <location>
        <begin position="1171"/>
        <end position="1397"/>
    </location>
</feature>
<organism evidence="3 4">
    <name type="scientific">Chaetomidium leptoderma</name>
    <dbReference type="NCBI Taxonomy" id="669021"/>
    <lineage>
        <taxon>Eukaryota</taxon>
        <taxon>Fungi</taxon>
        <taxon>Dikarya</taxon>
        <taxon>Ascomycota</taxon>
        <taxon>Pezizomycotina</taxon>
        <taxon>Sordariomycetes</taxon>
        <taxon>Sordariomycetidae</taxon>
        <taxon>Sordariales</taxon>
        <taxon>Chaetomiaceae</taxon>
        <taxon>Chaetomidium</taxon>
    </lineage>
</organism>
<name>A0AAN6VS78_9PEZI</name>
<dbReference type="GO" id="GO:0042254">
    <property type="term" value="P:ribosome biogenesis"/>
    <property type="evidence" value="ECO:0007669"/>
    <property type="project" value="TreeGrafter"/>
</dbReference>
<proteinExistence type="predicted"/>
<evidence type="ECO:0000313" key="3">
    <source>
        <dbReference type="EMBL" id="KAK4155891.1"/>
    </source>
</evidence>
<evidence type="ECO:0000313" key="4">
    <source>
        <dbReference type="Proteomes" id="UP001302745"/>
    </source>
</evidence>
<dbReference type="Proteomes" id="UP001302745">
    <property type="component" value="Unassembled WGS sequence"/>
</dbReference>
<dbReference type="PANTHER" id="PTHR15682">
    <property type="entry name" value="UNHEALTHY RIBOSOME BIOGENESIS PROTEIN 2 HOMOLOG"/>
    <property type="match status" value="1"/>
</dbReference>
<accession>A0AAN6VS78</accession>
<protein>
    <submittedName>
        <fullName evidence="3">Nucleolar pre-ribosomal-associated protein 2</fullName>
    </submittedName>
</protein>
<dbReference type="Pfam" id="PF10441">
    <property type="entry name" value="Urb2"/>
    <property type="match status" value="1"/>
</dbReference>
<dbReference type="SUPFAM" id="SSF48371">
    <property type="entry name" value="ARM repeat"/>
    <property type="match status" value="1"/>
</dbReference>
<evidence type="ECO:0000256" key="1">
    <source>
        <dbReference type="SAM" id="MobiDB-lite"/>
    </source>
</evidence>
<evidence type="ECO:0000259" key="2">
    <source>
        <dbReference type="Pfam" id="PF10441"/>
    </source>
</evidence>
<dbReference type="InterPro" id="IPR052609">
    <property type="entry name" value="Ribosome_Biogenesis_Reg"/>
</dbReference>